<proteinExistence type="predicted"/>
<reference evidence="2 3" key="1">
    <citation type="submission" date="2015-04" db="EMBL/GenBank/DDBJ databases">
        <title>Whole genome shotgun sequence of Flavihumibacter petaseus NBRC 106054.</title>
        <authorList>
            <person name="Miyazawa S."/>
            <person name="Hosoyama A."/>
            <person name="Hashimoto M."/>
            <person name="Noguchi M."/>
            <person name="Tsuchikane K."/>
            <person name="Ohji S."/>
            <person name="Yamazoe A."/>
            <person name="Ichikawa N."/>
            <person name="Kimura A."/>
            <person name="Fujita N."/>
        </authorList>
    </citation>
    <scope>NUCLEOTIDE SEQUENCE [LARGE SCALE GENOMIC DNA]</scope>
    <source>
        <strain evidence="2 3">NBRC 106054</strain>
    </source>
</reference>
<dbReference type="SUPFAM" id="SSF52058">
    <property type="entry name" value="L domain-like"/>
    <property type="match status" value="1"/>
</dbReference>
<name>A0A0E9MV34_9BACT</name>
<dbReference type="Gene3D" id="3.80.10.10">
    <property type="entry name" value="Ribonuclease Inhibitor"/>
    <property type="match status" value="1"/>
</dbReference>
<evidence type="ECO:0000313" key="2">
    <source>
        <dbReference type="EMBL" id="GAO41424.1"/>
    </source>
</evidence>
<organism evidence="2 3">
    <name type="scientific">Flavihumibacter petaseus NBRC 106054</name>
    <dbReference type="NCBI Taxonomy" id="1220578"/>
    <lineage>
        <taxon>Bacteria</taxon>
        <taxon>Pseudomonadati</taxon>
        <taxon>Bacteroidota</taxon>
        <taxon>Chitinophagia</taxon>
        <taxon>Chitinophagales</taxon>
        <taxon>Chitinophagaceae</taxon>
        <taxon>Flavihumibacter</taxon>
    </lineage>
</organism>
<accession>A0A0E9MV34</accession>
<keyword evidence="3" id="KW-1185">Reference proteome</keyword>
<dbReference type="PANTHER" id="PTHR47186:SF3">
    <property type="entry name" value="OS09G0267800 PROTEIN"/>
    <property type="match status" value="1"/>
</dbReference>
<dbReference type="OrthoDB" id="1417942at2"/>
<dbReference type="Proteomes" id="UP000033121">
    <property type="component" value="Unassembled WGS sequence"/>
</dbReference>
<sequence>MNKDIEVSPFGSLLVYKKGYTADDVRLILKERGLRGLRIFAHLSEDRLENLEFLRAYSFLEALDISSFDDYEFDFLEDLPNLKDLAIAVDGKNVINLSNQAYLNNLTLAWRKDRITGLENCHQLNSLCLIDYDEKDLKPIAKLRSLQELTIKTASIISLEGIDSFSKLKYLRLGNCRKLKGISGLINMQQLAKLSFECCPNVGDLSAVGNLSGLNDLQLDDCSRIDSIEFVDHLAALVKLSLLGNSSVADGDLIPAKSIKEVFYKHRKHYNIKLENKDYERLVRQNLEMIKK</sequence>
<dbReference type="RefSeq" id="WP_046367289.1">
    <property type="nucleotide sequence ID" value="NZ_BBWV01000001.1"/>
</dbReference>
<gene>
    <name evidence="2" type="ORF">FPE01S_01_04360</name>
</gene>
<dbReference type="EMBL" id="BBWV01000001">
    <property type="protein sequence ID" value="GAO41424.1"/>
    <property type="molecule type" value="Genomic_DNA"/>
</dbReference>
<dbReference type="InterPro" id="IPR032675">
    <property type="entry name" value="LRR_dom_sf"/>
</dbReference>
<dbReference type="PANTHER" id="PTHR47186">
    <property type="entry name" value="LEUCINE-RICH REPEAT-CONTAINING PROTEIN 57"/>
    <property type="match status" value="1"/>
</dbReference>
<dbReference type="STRING" id="1220578.FPE01S_01_04360"/>
<dbReference type="InterPro" id="IPR056789">
    <property type="entry name" value="LRR_R13L1-DRL21"/>
</dbReference>
<feature type="domain" description="R13L1/DRL21-like LRR repeat region" evidence="1">
    <location>
        <begin position="92"/>
        <end position="199"/>
    </location>
</feature>
<evidence type="ECO:0000259" key="1">
    <source>
        <dbReference type="Pfam" id="PF25019"/>
    </source>
</evidence>
<evidence type="ECO:0000313" key="3">
    <source>
        <dbReference type="Proteomes" id="UP000033121"/>
    </source>
</evidence>
<protein>
    <recommendedName>
        <fullName evidence="1">R13L1/DRL21-like LRR repeat region domain-containing protein</fullName>
    </recommendedName>
</protein>
<dbReference type="Pfam" id="PF25019">
    <property type="entry name" value="LRR_R13L1-DRL21"/>
    <property type="match status" value="1"/>
</dbReference>
<dbReference type="AlphaFoldDB" id="A0A0E9MV34"/>
<comment type="caution">
    <text evidence="2">The sequence shown here is derived from an EMBL/GenBank/DDBJ whole genome shotgun (WGS) entry which is preliminary data.</text>
</comment>